<evidence type="ECO:0000256" key="1">
    <source>
        <dbReference type="SAM" id="MobiDB-lite"/>
    </source>
</evidence>
<dbReference type="AlphaFoldDB" id="A0A5B6YYD8"/>
<organism evidence="2">
    <name type="scientific">Davidia involucrata</name>
    <name type="common">Dove tree</name>
    <dbReference type="NCBI Taxonomy" id="16924"/>
    <lineage>
        <taxon>Eukaryota</taxon>
        <taxon>Viridiplantae</taxon>
        <taxon>Streptophyta</taxon>
        <taxon>Embryophyta</taxon>
        <taxon>Tracheophyta</taxon>
        <taxon>Spermatophyta</taxon>
        <taxon>Magnoliopsida</taxon>
        <taxon>eudicotyledons</taxon>
        <taxon>Gunneridae</taxon>
        <taxon>Pentapetalae</taxon>
        <taxon>asterids</taxon>
        <taxon>Cornales</taxon>
        <taxon>Nyssaceae</taxon>
        <taxon>Davidia</taxon>
    </lineage>
</organism>
<protein>
    <submittedName>
        <fullName evidence="2">Uncharacterized protein</fullName>
    </submittedName>
</protein>
<sequence>MLPSQRRLAFAQAVEADLRVQEDIKLASSSRYKDICHSAIKISTRAVECGEAFQFAVEQFDVVMQEVEKILNIKPLEETQVFALSRHGANGSESDYVVEGVDSDENQPNTFAGSMKGGEDVQGSTPNTFSSIQCRPPECCPLQFPTQFTQGLHSFGTNSFIGYTYQPPNVSMCQQSDFSMYQLSNFFTSQHGFPSHIHSPQAMDTEDKHPQAT</sequence>
<evidence type="ECO:0000313" key="2">
    <source>
        <dbReference type="EMBL" id="MPA36840.1"/>
    </source>
</evidence>
<reference evidence="2" key="1">
    <citation type="submission" date="2019-08" db="EMBL/GenBank/DDBJ databases">
        <title>Reference gene set and small RNA set construction with multiple tissues from Davidia involucrata Baill.</title>
        <authorList>
            <person name="Yang H."/>
            <person name="Zhou C."/>
            <person name="Li G."/>
            <person name="Wang J."/>
            <person name="Gao P."/>
            <person name="Wang M."/>
            <person name="Wang R."/>
            <person name="Zhao Y."/>
        </authorList>
    </citation>
    <scope>NUCLEOTIDE SEQUENCE</scope>
    <source>
        <tissue evidence="2">Mixed with DoveR01_LX</tissue>
    </source>
</reference>
<gene>
    <name evidence="2" type="ORF">Din_006281</name>
</gene>
<accession>A0A5B6YYD8</accession>
<dbReference type="EMBL" id="GHES01006281">
    <property type="protein sequence ID" value="MPA36840.1"/>
    <property type="molecule type" value="Transcribed_RNA"/>
</dbReference>
<proteinExistence type="predicted"/>
<feature type="region of interest" description="Disordered" evidence="1">
    <location>
        <begin position="194"/>
        <end position="213"/>
    </location>
</feature>
<name>A0A5B6YYD8_DAVIN</name>